<gene>
    <name evidence="2" type="ORF">K435DRAFT_305856</name>
</gene>
<feature type="non-terminal residue" evidence="2">
    <location>
        <position position="1"/>
    </location>
</feature>
<accession>A0A4S8KIE0</accession>
<feature type="compositionally biased region" description="Basic and acidic residues" evidence="1">
    <location>
        <begin position="385"/>
        <end position="396"/>
    </location>
</feature>
<feature type="compositionally biased region" description="Basic residues" evidence="1">
    <location>
        <begin position="23"/>
        <end position="32"/>
    </location>
</feature>
<feature type="region of interest" description="Disordered" evidence="1">
    <location>
        <begin position="18"/>
        <end position="120"/>
    </location>
</feature>
<feature type="compositionally biased region" description="Polar residues" evidence="1">
    <location>
        <begin position="368"/>
        <end position="381"/>
    </location>
</feature>
<feature type="region of interest" description="Disordered" evidence="1">
    <location>
        <begin position="183"/>
        <end position="396"/>
    </location>
</feature>
<evidence type="ECO:0000313" key="2">
    <source>
        <dbReference type="EMBL" id="THU75196.1"/>
    </source>
</evidence>
<organism evidence="2 3">
    <name type="scientific">Dendrothele bispora (strain CBS 962.96)</name>
    <dbReference type="NCBI Taxonomy" id="1314807"/>
    <lineage>
        <taxon>Eukaryota</taxon>
        <taxon>Fungi</taxon>
        <taxon>Dikarya</taxon>
        <taxon>Basidiomycota</taxon>
        <taxon>Agaricomycotina</taxon>
        <taxon>Agaricomycetes</taxon>
        <taxon>Agaricomycetidae</taxon>
        <taxon>Agaricales</taxon>
        <taxon>Agaricales incertae sedis</taxon>
        <taxon>Dendrothele</taxon>
    </lineage>
</organism>
<dbReference type="OrthoDB" id="3225203at2759"/>
<name>A0A4S8KIE0_DENBC</name>
<feature type="compositionally biased region" description="Low complexity" evidence="1">
    <location>
        <begin position="260"/>
        <end position="287"/>
    </location>
</feature>
<proteinExistence type="predicted"/>
<feature type="compositionally biased region" description="Polar residues" evidence="1">
    <location>
        <begin position="75"/>
        <end position="86"/>
    </location>
</feature>
<feature type="compositionally biased region" description="Pro residues" evidence="1">
    <location>
        <begin position="237"/>
        <end position="252"/>
    </location>
</feature>
<feature type="compositionally biased region" description="Basic and acidic residues" evidence="1">
    <location>
        <begin position="40"/>
        <end position="49"/>
    </location>
</feature>
<dbReference type="EMBL" id="ML182691">
    <property type="protein sequence ID" value="THU75196.1"/>
    <property type="molecule type" value="Genomic_DNA"/>
</dbReference>
<dbReference type="Proteomes" id="UP000297245">
    <property type="component" value="Unassembled WGS sequence"/>
</dbReference>
<dbReference type="AlphaFoldDB" id="A0A4S8KIE0"/>
<feature type="compositionally biased region" description="Acidic residues" evidence="1">
    <location>
        <begin position="202"/>
        <end position="233"/>
    </location>
</feature>
<evidence type="ECO:0000313" key="3">
    <source>
        <dbReference type="Proteomes" id="UP000297245"/>
    </source>
</evidence>
<reference evidence="2 3" key="1">
    <citation type="journal article" date="2019" name="Nat. Ecol. Evol.">
        <title>Megaphylogeny resolves global patterns of mushroom evolution.</title>
        <authorList>
            <person name="Varga T."/>
            <person name="Krizsan K."/>
            <person name="Foldi C."/>
            <person name="Dima B."/>
            <person name="Sanchez-Garcia M."/>
            <person name="Sanchez-Ramirez S."/>
            <person name="Szollosi G.J."/>
            <person name="Szarkandi J.G."/>
            <person name="Papp V."/>
            <person name="Albert L."/>
            <person name="Andreopoulos W."/>
            <person name="Angelini C."/>
            <person name="Antonin V."/>
            <person name="Barry K.W."/>
            <person name="Bougher N.L."/>
            <person name="Buchanan P."/>
            <person name="Buyck B."/>
            <person name="Bense V."/>
            <person name="Catcheside P."/>
            <person name="Chovatia M."/>
            <person name="Cooper J."/>
            <person name="Damon W."/>
            <person name="Desjardin D."/>
            <person name="Finy P."/>
            <person name="Geml J."/>
            <person name="Haridas S."/>
            <person name="Hughes K."/>
            <person name="Justo A."/>
            <person name="Karasinski D."/>
            <person name="Kautmanova I."/>
            <person name="Kiss B."/>
            <person name="Kocsube S."/>
            <person name="Kotiranta H."/>
            <person name="LaButti K.M."/>
            <person name="Lechner B.E."/>
            <person name="Liimatainen K."/>
            <person name="Lipzen A."/>
            <person name="Lukacs Z."/>
            <person name="Mihaltcheva S."/>
            <person name="Morgado L.N."/>
            <person name="Niskanen T."/>
            <person name="Noordeloos M.E."/>
            <person name="Ohm R.A."/>
            <person name="Ortiz-Santana B."/>
            <person name="Ovrebo C."/>
            <person name="Racz N."/>
            <person name="Riley R."/>
            <person name="Savchenko A."/>
            <person name="Shiryaev A."/>
            <person name="Soop K."/>
            <person name="Spirin V."/>
            <person name="Szebenyi C."/>
            <person name="Tomsovsky M."/>
            <person name="Tulloss R.E."/>
            <person name="Uehling J."/>
            <person name="Grigoriev I.V."/>
            <person name="Vagvolgyi C."/>
            <person name="Papp T."/>
            <person name="Martin F.M."/>
            <person name="Miettinen O."/>
            <person name="Hibbett D.S."/>
            <person name="Nagy L.G."/>
        </authorList>
    </citation>
    <scope>NUCLEOTIDE SEQUENCE [LARGE SCALE GENOMIC DNA]</scope>
    <source>
        <strain evidence="2 3">CBS 962.96</strain>
    </source>
</reference>
<keyword evidence="3" id="KW-1185">Reference proteome</keyword>
<evidence type="ECO:0000256" key="1">
    <source>
        <dbReference type="SAM" id="MobiDB-lite"/>
    </source>
</evidence>
<sequence>GVSNFSYVSQISGLTYASTASKASKHSHRSKSSRLSLVSEGEKSPHDEEAQSPGTPTEPPFSGNFNDLMPIDTNLVFTQGKSNTDTIRPKRKKGPKGPRRPISPMTFVPMGKSPTSAHVNKGGFAPYETYATYSPEEPTPGMSIARGIGEMEQTEMQSIDSGSTVPATGVKALRDGPGKAYKRFFGEASSEDEGTVFHMGYEDEDEEDDEYDEEDEEGQDRDKDNEEQEDEHVDDNAPPPGTGRIGPPPPMLAPNRPDMSTISSSTTTIVPGSSGSHTHTGTSQSQSNITTLGTLFSSKAAKDKDKSKRDKKEKEKSKSKSKEQKKKEKEKEKEKPHRSKLEKADRGGDRTKDWVEYERSKEREREMFTSSISAMSGLTNKTRTRTRDRDLRDGKD</sequence>
<feature type="compositionally biased region" description="Basic residues" evidence="1">
    <location>
        <begin position="89"/>
        <end position="99"/>
    </location>
</feature>
<feature type="non-terminal residue" evidence="2">
    <location>
        <position position="396"/>
    </location>
</feature>
<feature type="compositionally biased region" description="Basic and acidic residues" evidence="1">
    <location>
        <begin position="300"/>
        <end position="367"/>
    </location>
</feature>
<protein>
    <submittedName>
        <fullName evidence="2">Uncharacterized protein</fullName>
    </submittedName>
</protein>